<feature type="repeat" description="PPR" evidence="2">
    <location>
        <begin position="66"/>
        <end position="96"/>
    </location>
</feature>
<comment type="caution">
    <text evidence="3">The sequence shown here is derived from an EMBL/GenBank/DDBJ whole genome shotgun (WGS) entry which is preliminary data.</text>
</comment>
<dbReference type="Pfam" id="PF13041">
    <property type="entry name" value="PPR_2"/>
    <property type="match status" value="2"/>
</dbReference>
<dbReference type="InterPro" id="IPR011990">
    <property type="entry name" value="TPR-like_helical_dom_sf"/>
</dbReference>
<dbReference type="Pfam" id="PF01535">
    <property type="entry name" value="PPR"/>
    <property type="match status" value="2"/>
</dbReference>
<gene>
    <name evidence="3" type="ORF">IFM89_028949</name>
</gene>
<dbReference type="GO" id="GO:0009451">
    <property type="term" value="P:RNA modification"/>
    <property type="evidence" value="ECO:0007669"/>
    <property type="project" value="InterPro"/>
</dbReference>
<dbReference type="PROSITE" id="PS51375">
    <property type="entry name" value="PPR"/>
    <property type="match status" value="3"/>
</dbReference>
<organism evidence="3 4">
    <name type="scientific">Coptis chinensis</name>
    <dbReference type="NCBI Taxonomy" id="261450"/>
    <lineage>
        <taxon>Eukaryota</taxon>
        <taxon>Viridiplantae</taxon>
        <taxon>Streptophyta</taxon>
        <taxon>Embryophyta</taxon>
        <taxon>Tracheophyta</taxon>
        <taxon>Spermatophyta</taxon>
        <taxon>Magnoliopsida</taxon>
        <taxon>Ranunculales</taxon>
        <taxon>Ranunculaceae</taxon>
        <taxon>Coptidoideae</taxon>
        <taxon>Coptis</taxon>
    </lineage>
</organism>
<evidence type="ECO:0000313" key="3">
    <source>
        <dbReference type="EMBL" id="KAF9594292.1"/>
    </source>
</evidence>
<dbReference type="EMBL" id="JADFTS010000008">
    <property type="protein sequence ID" value="KAF9594292.1"/>
    <property type="molecule type" value="Genomic_DNA"/>
</dbReference>
<name>A0A835LJ28_9MAGN</name>
<dbReference type="FunFam" id="1.25.40.10:FF:000436">
    <property type="entry name" value="Pentatricopeptide repeat-containing protein At5g39350 family"/>
    <property type="match status" value="1"/>
</dbReference>
<keyword evidence="1" id="KW-0677">Repeat</keyword>
<reference evidence="3 4" key="1">
    <citation type="submission" date="2020-10" db="EMBL/GenBank/DDBJ databases">
        <title>The Coptis chinensis genome and diversification of protoberbering-type alkaloids.</title>
        <authorList>
            <person name="Wang B."/>
            <person name="Shu S."/>
            <person name="Song C."/>
            <person name="Liu Y."/>
        </authorList>
    </citation>
    <scope>NUCLEOTIDE SEQUENCE [LARGE SCALE GENOMIC DNA]</scope>
    <source>
        <strain evidence="3">HL-2020</strain>
        <tissue evidence="3">Leaf</tissue>
    </source>
</reference>
<feature type="repeat" description="PPR" evidence="2">
    <location>
        <begin position="265"/>
        <end position="299"/>
    </location>
</feature>
<dbReference type="PANTHER" id="PTHR47926:SF459">
    <property type="entry name" value="PENTATRICOPEPTIDE REPEAT-CONTAINING PROTEIN"/>
    <property type="match status" value="1"/>
</dbReference>
<dbReference type="Pfam" id="PF20431">
    <property type="entry name" value="E_motif"/>
    <property type="match status" value="1"/>
</dbReference>
<protein>
    <recommendedName>
        <fullName evidence="5">Pentatricopeptide repeat-containing protein</fullName>
    </recommendedName>
</protein>
<proteinExistence type="predicted"/>
<keyword evidence="4" id="KW-1185">Reference proteome</keyword>
<evidence type="ECO:0000313" key="4">
    <source>
        <dbReference type="Proteomes" id="UP000631114"/>
    </source>
</evidence>
<dbReference type="Gene3D" id="1.25.40.10">
    <property type="entry name" value="Tetratricopeptide repeat domain"/>
    <property type="match status" value="3"/>
</dbReference>
<dbReference type="OrthoDB" id="1908712at2759"/>
<dbReference type="GO" id="GO:0003723">
    <property type="term" value="F:RNA binding"/>
    <property type="evidence" value="ECO:0007669"/>
    <property type="project" value="InterPro"/>
</dbReference>
<dbReference type="InterPro" id="IPR046960">
    <property type="entry name" value="PPR_At4g14850-like_plant"/>
</dbReference>
<feature type="repeat" description="PPR" evidence="2">
    <location>
        <begin position="164"/>
        <end position="198"/>
    </location>
</feature>
<sequence length="493" mass="55095">MYTFPVVLKACSKVLKIGEGRQFHGVVVKVGLVFDLYVSNALVHFYSCCGDCDYSRNLFDEMPVRDVVSWTSLISGFVRAGLFREAVMVFSKMEVEPNVGTLVSVLVGCGRIGDYGLGRAVHGLIFKREFEVRLMLGNALMDMYVKCTRLDEAKQVFCELQERDIISWTCIISGLVQCKHPKEALEFFHDMQVSGVEPDKVTLSSVFSACASLGAIDYGRWVHEYVDRHGIEWDAHIGTSMVDMYAKCGSVEMALCTFHRMHHRNVFTWNALLGGLAMHGHGKEALGHFKQMLNGGVRPNEVTFLAILTACCHNGLVDEGSQQFNQMIQVYNLIPGIEHYGCMIDLLCRAGFLDEAQKLVKFMPMQPDVFILGALLSACKACGDVETSRNILSHLLQLDSDDSGVYVLLSNIFVSNNRWEDAAMVRRVMKAKGIKKFPGSSVIEIDGKTHEFMVGNSNNPQQEDVHLLLNSLAKQVYLDGRIWNPVTAEKYNS</sequence>
<accession>A0A835LJ28</accession>
<dbReference type="Proteomes" id="UP000631114">
    <property type="component" value="Unassembled WGS sequence"/>
</dbReference>
<dbReference type="InterPro" id="IPR046848">
    <property type="entry name" value="E_motif"/>
</dbReference>
<dbReference type="FunFam" id="1.25.40.10:FF:000511">
    <property type="entry name" value="Pentatricopeptide repeat-containing protein"/>
    <property type="match status" value="1"/>
</dbReference>
<evidence type="ECO:0008006" key="5">
    <source>
        <dbReference type="Google" id="ProtNLM"/>
    </source>
</evidence>
<dbReference type="PANTHER" id="PTHR47926">
    <property type="entry name" value="PENTATRICOPEPTIDE REPEAT-CONTAINING PROTEIN"/>
    <property type="match status" value="1"/>
</dbReference>
<dbReference type="FunFam" id="1.25.40.10:FF:000344">
    <property type="entry name" value="Pentatricopeptide repeat-containing protein"/>
    <property type="match status" value="1"/>
</dbReference>
<evidence type="ECO:0000256" key="1">
    <source>
        <dbReference type="ARBA" id="ARBA00022737"/>
    </source>
</evidence>
<dbReference type="AlphaFoldDB" id="A0A835LJ28"/>
<dbReference type="Pfam" id="PF12854">
    <property type="entry name" value="PPR_1"/>
    <property type="match status" value="1"/>
</dbReference>
<evidence type="ECO:0000256" key="2">
    <source>
        <dbReference type="PROSITE-ProRule" id="PRU00708"/>
    </source>
</evidence>
<dbReference type="InterPro" id="IPR002885">
    <property type="entry name" value="PPR_rpt"/>
</dbReference>
<dbReference type="NCBIfam" id="TIGR00756">
    <property type="entry name" value="PPR"/>
    <property type="match status" value="5"/>
</dbReference>